<gene>
    <name evidence="2" type="ORF">LCGC14_0950000</name>
</gene>
<keyword evidence="1" id="KW-0812">Transmembrane</keyword>
<protein>
    <submittedName>
        <fullName evidence="2">Uncharacterized protein</fullName>
    </submittedName>
</protein>
<sequence>MPQQIINKKNDLIADIKRLMTPATYKRANVESYTVNKIIDKLFIRLGLVAILGLLGYVAIKIGANNNRRCGCD</sequence>
<reference evidence="2" key="1">
    <citation type="journal article" date="2015" name="Nature">
        <title>Complex archaea that bridge the gap between prokaryotes and eukaryotes.</title>
        <authorList>
            <person name="Spang A."/>
            <person name="Saw J.H."/>
            <person name="Jorgensen S.L."/>
            <person name="Zaremba-Niedzwiedzka K."/>
            <person name="Martijn J."/>
            <person name="Lind A.E."/>
            <person name="van Eijk R."/>
            <person name="Schleper C."/>
            <person name="Guy L."/>
            <person name="Ettema T.J."/>
        </authorList>
    </citation>
    <scope>NUCLEOTIDE SEQUENCE</scope>
</reference>
<accession>A0A0F9RP08</accession>
<keyword evidence="1" id="KW-0472">Membrane</keyword>
<dbReference type="AlphaFoldDB" id="A0A0F9RP08"/>
<name>A0A0F9RP08_9ZZZZ</name>
<comment type="caution">
    <text evidence="2">The sequence shown here is derived from an EMBL/GenBank/DDBJ whole genome shotgun (WGS) entry which is preliminary data.</text>
</comment>
<dbReference type="EMBL" id="LAZR01003375">
    <property type="protein sequence ID" value="KKN19013.1"/>
    <property type="molecule type" value="Genomic_DNA"/>
</dbReference>
<evidence type="ECO:0000313" key="2">
    <source>
        <dbReference type="EMBL" id="KKN19013.1"/>
    </source>
</evidence>
<proteinExistence type="predicted"/>
<feature type="transmembrane region" description="Helical" evidence="1">
    <location>
        <begin position="42"/>
        <end position="60"/>
    </location>
</feature>
<organism evidence="2">
    <name type="scientific">marine sediment metagenome</name>
    <dbReference type="NCBI Taxonomy" id="412755"/>
    <lineage>
        <taxon>unclassified sequences</taxon>
        <taxon>metagenomes</taxon>
        <taxon>ecological metagenomes</taxon>
    </lineage>
</organism>
<keyword evidence="1" id="KW-1133">Transmembrane helix</keyword>
<evidence type="ECO:0000256" key="1">
    <source>
        <dbReference type="SAM" id="Phobius"/>
    </source>
</evidence>